<name>A0A1Y2BR57_9FUNG</name>
<dbReference type="OrthoDB" id="2170591at2759"/>
<accession>A0A1Y2BR57</accession>
<dbReference type="AlphaFoldDB" id="A0A1Y2BR57"/>
<dbReference type="Proteomes" id="UP000193642">
    <property type="component" value="Unassembled WGS sequence"/>
</dbReference>
<sequence>MCQQYQNPHFLNACETAINLASFKRCLTIEEFFENKSIHPFAVLVSLVHHQLERVDQTTLAFTDHTASFACYQQLLNAYKGIDADGVHDFDLQSRVRAGCSGFYSVLRRRFNKSTNTVKKFKF</sequence>
<evidence type="ECO:0000313" key="1">
    <source>
        <dbReference type="EMBL" id="ORY37230.1"/>
    </source>
</evidence>
<keyword evidence="2" id="KW-1185">Reference proteome</keyword>
<proteinExistence type="predicted"/>
<protein>
    <submittedName>
        <fullName evidence="1">Uncharacterized protein</fullName>
    </submittedName>
</protein>
<comment type="caution">
    <text evidence="1">The sequence shown here is derived from an EMBL/GenBank/DDBJ whole genome shotgun (WGS) entry which is preliminary data.</text>
</comment>
<gene>
    <name evidence="1" type="ORF">BCR33DRAFT_721586</name>
</gene>
<dbReference type="EMBL" id="MCGO01000051">
    <property type="protein sequence ID" value="ORY37230.1"/>
    <property type="molecule type" value="Genomic_DNA"/>
</dbReference>
<reference evidence="1 2" key="1">
    <citation type="submission" date="2016-07" db="EMBL/GenBank/DDBJ databases">
        <title>Pervasive Adenine N6-methylation of Active Genes in Fungi.</title>
        <authorList>
            <consortium name="DOE Joint Genome Institute"/>
            <person name="Mondo S.J."/>
            <person name="Dannebaum R.O."/>
            <person name="Kuo R.C."/>
            <person name="Labutti K."/>
            <person name="Haridas S."/>
            <person name="Kuo A."/>
            <person name="Salamov A."/>
            <person name="Ahrendt S.R."/>
            <person name="Lipzen A."/>
            <person name="Sullivan W."/>
            <person name="Andreopoulos W.B."/>
            <person name="Clum A."/>
            <person name="Lindquist E."/>
            <person name="Daum C."/>
            <person name="Ramamoorthy G.K."/>
            <person name="Gryganskyi A."/>
            <person name="Culley D."/>
            <person name="Magnuson J.K."/>
            <person name="James T.Y."/>
            <person name="O'Malley M.A."/>
            <person name="Stajich J.E."/>
            <person name="Spatafora J.W."/>
            <person name="Visel A."/>
            <person name="Grigoriev I.V."/>
        </authorList>
    </citation>
    <scope>NUCLEOTIDE SEQUENCE [LARGE SCALE GENOMIC DNA]</scope>
    <source>
        <strain evidence="1 2">JEL800</strain>
    </source>
</reference>
<evidence type="ECO:0000313" key="2">
    <source>
        <dbReference type="Proteomes" id="UP000193642"/>
    </source>
</evidence>
<organism evidence="1 2">
    <name type="scientific">Rhizoclosmatium globosum</name>
    <dbReference type="NCBI Taxonomy" id="329046"/>
    <lineage>
        <taxon>Eukaryota</taxon>
        <taxon>Fungi</taxon>
        <taxon>Fungi incertae sedis</taxon>
        <taxon>Chytridiomycota</taxon>
        <taxon>Chytridiomycota incertae sedis</taxon>
        <taxon>Chytridiomycetes</taxon>
        <taxon>Chytridiales</taxon>
        <taxon>Chytriomycetaceae</taxon>
        <taxon>Rhizoclosmatium</taxon>
    </lineage>
</organism>